<accession>A0ABY4P8U6</accession>
<evidence type="ECO:0000313" key="1">
    <source>
        <dbReference type="EMBL" id="UQS81954.1"/>
    </source>
</evidence>
<dbReference type="RefSeq" id="WP_249514222.1">
    <property type="nucleotide sequence ID" value="NZ_CP093366.1"/>
</dbReference>
<evidence type="ECO:0008006" key="3">
    <source>
        <dbReference type="Google" id="ProtNLM"/>
    </source>
</evidence>
<evidence type="ECO:0000313" key="2">
    <source>
        <dbReference type="Proteomes" id="UP000831495"/>
    </source>
</evidence>
<keyword evidence="2" id="KW-1185">Reference proteome</keyword>
<dbReference type="Gene3D" id="3.10.20.320">
    <property type="entry name" value="Putative peptidoglycan bound protein (lpxtg motif)"/>
    <property type="match status" value="1"/>
</dbReference>
<dbReference type="Proteomes" id="UP000831495">
    <property type="component" value="Chromosome"/>
</dbReference>
<organism evidence="1 2">
    <name type="scientific">Bombilactobacillus folatiphilus</name>
    <dbReference type="NCBI Taxonomy" id="2923362"/>
    <lineage>
        <taxon>Bacteria</taxon>
        <taxon>Bacillati</taxon>
        <taxon>Bacillota</taxon>
        <taxon>Bacilli</taxon>
        <taxon>Lactobacillales</taxon>
        <taxon>Lactobacillaceae</taxon>
        <taxon>Bombilactobacillus</taxon>
    </lineage>
</organism>
<gene>
    <name evidence="1" type="ORF">MOO45_07135</name>
</gene>
<proteinExistence type="predicted"/>
<reference evidence="1" key="1">
    <citation type="journal article" date="2022" name="Int. J. Syst. Evol. Microbiol.">
        <title>Apilactobacillus apisilvae sp. nov., Nicolia spurrieriana gen. nov. sp. nov., Bombilactobacillus folatiphilus sp. nov. and Bombilactobacillus thymidiniphilus sp. nov., four new lactic acid bacterial isolates from stingless bees Tetragonula carbonaria and Austroplebeia australis.</title>
        <authorList>
            <person name="Oliphant S.A."/>
            <person name="Watson-Haigh N.S."/>
            <person name="Sumby K.M."/>
            <person name="Gardner J."/>
            <person name="Groom S."/>
            <person name="Jiranek V."/>
        </authorList>
    </citation>
    <scope>NUCLEOTIDE SEQUENCE</scope>
    <source>
        <strain evidence="1">SG4_D2</strain>
    </source>
</reference>
<protein>
    <recommendedName>
        <fullName evidence="3">MucBP domain-containing protein</fullName>
    </recommendedName>
</protein>
<name>A0ABY4P8U6_9LACO</name>
<dbReference type="EMBL" id="CP093366">
    <property type="protein sequence ID" value="UQS81954.1"/>
    <property type="molecule type" value="Genomic_DNA"/>
</dbReference>
<sequence length="241" mass="27587">MAQGQAVVQYLDAQMNELLPAEQLIGTVGSAIEYKIPQIDGYVYFMKIERTAEEGQPLLFTEDQVQQIELRYQTKAQYQEMVAWSDQQTKDHDRLRIRGQAGQEIPIVNAMNQPQSDTLMSGLYLQFYQQKKLSQTTLYNVGVDQWVRAEDVQFDLEQNNDDSYGPLTTAIAATAQVSIPEGTQVALWQIDQQNLTAQKLLDQLLDNGSQITIDRQIQVNQDLFYHIVDSQWIKAKRVNLI</sequence>